<keyword evidence="4" id="KW-0326">Glycosidase</keyword>
<feature type="chain" id="PRO_5043316434" description="Exopolygalacturonase-like" evidence="5">
    <location>
        <begin position="19"/>
        <end position="250"/>
    </location>
</feature>
<dbReference type="GO" id="GO:0004650">
    <property type="term" value="F:polygalacturonase activity"/>
    <property type="evidence" value="ECO:0007669"/>
    <property type="project" value="InterPro"/>
</dbReference>
<comment type="subcellular location">
    <subcellularLocation>
        <location evidence="1">Secreted</location>
    </subcellularLocation>
</comment>
<evidence type="ECO:0000256" key="5">
    <source>
        <dbReference type="SAM" id="SignalP"/>
    </source>
</evidence>
<gene>
    <name evidence="6" type="ORF">SDJN03_22199</name>
</gene>
<comment type="similarity">
    <text evidence="4">Belongs to the glycosyl hydrolase 28 family.</text>
</comment>
<dbReference type="GO" id="GO:0071555">
    <property type="term" value="P:cell wall organization"/>
    <property type="evidence" value="ECO:0007669"/>
    <property type="project" value="UniProtKB-KW"/>
</dbReference>
<dbReference type="GO" id="GO:0005576">
    <property type="term" value="C:extracellular region"/>
    <property type="evidence" value="ECO:0007669"/>
    <property type="project" value="UniProtKB-SubCell"/>
</dbReference>
<evidence type="ECO:0000256" key="3">
    <source>
        <dbReference type="ARBA" id="ARBA00023316"/>
    </source>
</evidence>
<protein>
    <recommendedName>
        <fullName evidence="8">Exopolygalacturonase-like</fullName>
    </recommendedName>
</protein>
<dbReference type="PANTHER" id="PTHR31375">
    <property type="match status" value="1"/>
</dbReference>
<keyword evidence="5" id="KW-0732">Signal</keyword>
<keyword evidence="4" id="KW-0378">Hydrolase</keyword>
<evidence type="ECO:0000313" key="7">
    <source>
        <dbReference type="Proteomes" id="UP000685013"/>
    </source>
</evidence>
<proteinExistence type="inferred from homology"/>
<evidence type="ECO:0000313" key="6">
    <source>
        <dbReference type="EMBL" id="KAG6582197.1"/>
    </source>
</evidence>
<name>A0AAV6MKG0_9ROSI</name>
<keyword evidence="7" id="KW-1185">Reference proteome</keyword>
<evidence type="ECO:0000256" key="1">
    <source>
        <dbReference type="ARBA" id="ARBA00004613"/>
    </source>
</evidence>
<dbReference type="Proteomes" id="UP000685013">
    <property type="component" value="Chromosome 14"/>
</dbReference>
<dbReference type="EMBL" id="JAGKQH010000014">
    <property type="protein sequence ID" value="KAG6582197.1"/>
    <property type="molecule type" value="Genomic_DNA"/>
</dbReference>
<dbReference type="InterPro" id="IPR000743">
    <property type="entry name" value="Glyco_hydro_28"/>
</dbReference>
<organism evidence="6 7">
    <name type="scientific">Cucurbita argyrosperma subsp. sororia</name>
    <dbReference type="NCBI Taxonomy" id="37648"/>
    <lineage>
        <taxon>Eukaryota</taxon>
        <taxon>Viridiplantae</taxon>
        <taxon>Streptophyta</taxon>
        <taxon>Embryophyta</taxon>
        <taxon>Tracheophyta</taxon>
        <taxon>Spermatophyta</taxon>
        <taxon>Magnoliopsida</taxon>
        <taxon>eudicotyledons</taxon>
        <taxon>Gunneridae</taxon>
        <taxon>Pentapetalae</taxon>
        <taxon>rosids</taxon>
        <taxon>fabids</taxon>
        <taxon>Cucurbitales</taxon>
        <taxon>Cucurbitaceae</taxon>
        <taxon>Cucurbiteae</taxon>
        <taxon>Cucurbita</taxon>
    </lineage>
</organism>
<comment type="caution">
    <text evidence="6">The sequence shown here is derived from an EMBL/GenBank/DDBJ whole genome shotgun (WGS) entry which is preliminary data.</text>
</comment>
<dbReference type="GO" id="GO:0005975">
    <property type="term" value="P:carbohydrate metabolic process"/>
    <property type="evidence" value="ECO:0007669"/>
    <property type="project" value="InterPro"/>
</dbReference>
<dbReference type="Pfam" id="PF00295">
    <property type="entry name" value="Glyco_hydro_28"/>
    <property type="match status" value="1"/>
</dbReference>
<keyword evidence="3" id="KW-0961">Cell wall biogenesis/degradation</keyword>
<feature type="non-terminal residue" evidence="6">
    <location>
        <position position="1"/>
    </location>
</feature>
<evidence type="ECO:0008006" key="8">
    <source>
        <dbReference type="Google" id="ProtNLM"/>
    </source>
</evidence>
<dbReference type="AlphaFoldDB" id="A0AAV6MKG0"/>
<keyword evidence="2" id="KW-0964">Secreted</keyword>
<evidence type="ECO:0000256" key="2">
    <source>
        <dbReference type="ARBA" id="ARBA00022525"/>
    </source>
</evidence>
<sequence>MKLSPFLFSFLLALSVSASTFSPDTPLESADGGFDSLALEPSGEFPLSGRGVFNVNDYGAVADGKTENSLAFMAAWEEACAFKGDSIFLIPEGTFLVAGVTFSGPCFNNLSPKVLIFATLIAPTKLTTDVWIHFHSLRHLLLTGLDGSAVLNGQGAQTWSFGSACRRRMTCPIFTTSSSVKLSEMNMRNISGTYNTKLAVNIDCSSTMPCNNIHLSYINLTATHPPEKYELGRFNCMGALNTFTVLNSTF</sequence>
<accession>A0AAV6MKG0</accession>
<reference evidence="6 7" key="1">
    <citation type="journal article" date="2021" name="Hortic Res">
        <title>The domestication of Cucurbita argyrosperma as revealed by the genome of its wild relative.</title>
        <authorList>
            <person name="Barrera-Redondo J."/>
            <person name="Sanchez-de la Vega G."/>
            <person name="Aguirre-Liguori J.A."/>
            <person name="Castellanos-Morales G."/>
            <person name="Gutierrez-Guerrero Y.T."/>
            <person name="Aguirre-Dugua X."/>
            <person name="Aguirre-Planter E."/>
            <person name="Tenaillon M.I."/>
            <person name="Lira-Saade R."/>
            <person name="Eguiarte L.E."/>
        </authorList>
    </citation>
    <scope>NUCLEOTIDE SEQUENCE [LARGE SCALE GENOMIC DNA]</scope>
    <source>
        <strain evidence="6">JBR-2021</strain>
    </source>
</reference>
<feature type="signal peptide" evidence="5">
    <location>
        <begin position="1"/>
        <end position="18"/>
    </location>
</feature>
<evidence type="ECO:0000256" key="4">
    <source>
        <dbReference type="RuleBase" id="RU361169"/>
    </source>
</evidence>